<reference evidence="1" key="1">
    <citation type="submission" date="2021-08" db="EMBL/GenBank/DDBJ databases">
        <title>The first chromosome-level gecko genome reveals the dynamic sex chromosomes of Neotropical dwarf geckos (Sphaerodactylidae: Sphaerodactylus).</title>
        <authorList>
            <person name="Pinto B.J."/>
            <person name="Keating S.E."/>
            <person name="Gamble T."/>
        </authorList>
    </citation>
    <scope>NUCLEOTIDE SEQUENCE</scope>
    <source>
        <strain evidence="1">TG3544</strain>
    </source>
</reference>
<proteinExistence type="predicted"/>
<protein>
    <submittedName>
        <fullName evidence="1">Uncharacterized protein</fullName>
    </submittedName>
</protein>
<accession>A0ACB8FT28</accession>
<name>A0ACB8FT28_9SAUR</name>
<comment type="caution">
    <text evidence="1">The sequence shown here is derived from an EMBL/GenBank/DDBJ whole genome shotgun (WGS) entry which is preliminary data.</text>
</comment>
<organism evidence="1 2">
    <name type="scientific">Sphaerodactylus townsendi</name>
    <dbReference type="NCBI Taxonomy" id="933632"/>
    <lineage>
        <taxon>Eukaryota</taxon>
        <taxon>Metazoa</taxon>
        <taxon>Chordata</taxon>
        <taxon>Craniata</taxon>
        <taxon>Vertebrata</taxon>
        <taxon>Euteleostomi</taxon>
        <taxon>Lepidosauria</taxon>
        <taxon>Squamata</taxon>
        <taxon>Bifurcata</taxon>
        <taxon>Gekkota</taxon>
        <taxon>Sphaerodactylidae</taxon>
        <taxon>Sphaerodactylus</taxon>
    </lineage>
</organism>
<dbReference type="EMBL" id="CM037619">
    <property type="protein sequence ID" value="KAH8008514.1"/>
    <property type="molecule type" value="Genomic_DNA"/>
</dbReference>
<evidence type="ECO:0000313" key="2">
    <source>
        <dbReference type="Proteomes" id="UP000827872"/>
    </source>
</evidence>
<gene>
    <name evidence="1" type="ORF">K3G42_029836</name>
</gene>
<keyword evidence="2" id="KW-1185">Reference proteome</keyword>
<dbReference type="Proteomes" id="UP000827872">
    <property type="component" value="Linkage Group LG06"/>
</dbReference>
<sequence>MLLQLLFQKTSAGYQLLRLWLPATTQAPLGGLWLEDEIGRVETIITWESSKRKKTAPCLGKSTPLDDAKEKLTREAVGMVSNGSSVATAQLSPRCMACRASGAKAAPRPPREEGSHDTPSTAGGGRSPQVLDQLLLHHIWKRLTGSWPPQGGFSHCPAAIRDYEGSHNEIWT</sequence>
<evidence type="ECO:0000313" key="1">
    <source>
        <dbReference type="EMBL" id="KAH8008514.1"/>
    </source>
</evidence>